<dbReference type="EMBL" id="CM001886">
    <property type="protein sequence ID" value="EOY14770.1"/>
    <property type="molecule type" value="Genomic_DNA"/>
</dbReference>
<protein>
    <submittedName>
        <fullName evidence="1">Uncharacterized protein</fullName>
    </submittedName>
</protein>
<organism evidence="1 2">
    <name type="scientific">Theobroma cacao</name>
    <name type="common">Cacao</name>
    <name type="synonym">Cocoa</name>
    <dbReference type="NCBI Taxonomy" id="3641"/>
    <lineage>
        <taxon>Eukaryota</taxon>
        <taxon>Viridiplantae</taxon>
        <taxon>Streptophyta</taxon>
        <taxon>Embryophyta</taxon>
        <taxon>Tracheophyta</taxon>
        <taxon>Spermatophyta</taxon>
        <taxon>Magnoliopsida</taxon>
        <taxon>eudicotyledons</taxon>
        <taxon>Gunneridae</taxon>
        <taxon>Pentapetalae</taxon>
        <taxon>rosids</taxon>
        <taxon>malvids</taxon>
        <taxon>Malvales</taxon>
        <taxon>Malvaceae</taxon>
        <taxon>Byttnerioideae</taxon>
        <taxon>Theobroma</taxon>
    </lineage>
</organism>
<dbReference type="HOGENOM" id="CLU_1716542_0_0_1"/>
<gene>
    <name evidence="1" type="ORF">TCM_034045</name>
</gene>
<reference evidence="1 2" key="1">
    <citation type="journal article" date="2013" name="Genome Biol.">
        <title>The genome sequence of the most widely cultivated cacao type and its use to identify candidate genes regulating pod color.</title>
        <authorList>
            <person name="Motamayor J.C."/>
            <person name="Mockaitis K."/>
            <person name="Schmutz J."/>
            <person name="Haiminen N."/>
            <person name="Iii D.L."/>
            <person name="Cornejo O."/>
            <person name="Findley S.D."/>
            <person name="Zheng P."/>
            <person name="Utro F."/>
            <person name="Royaert S."/>
            <person name="Saski C."/>
            <person name="Jenkins J."/>
            <person name="Podicheti R."/>
            <person name="Zhao M."/>
            <person name="Scheffler B.E."/>
            <person name="Stack J.C."/>
            <person name="Feltus F.A."/>
            <person name="Mustiga G.M."/>
            <person name="Amores F."/>
            <person name="Phillips W."/>
            <person name="Marelli J.P."/>
            <person name="May G.D."/>
            <person name="Shapiro H."/>
            <person name="Ma J."/>
            <person name="Bustamante C.D."/>
            <person name="Schnell R.J."/>
            <person name="Main D."/>
            <person name="Gilbert D."/>
            <person name="Parida L."/>
            <person name="Kuhn D.N."/>
        </authorList>
    </citation>
    <scope>NUCLEOTIDE SEQUENCE [LARGE SCALE GENOMIC DNA]</scope>
    <source>
        <strain evidence="2">cv. Matina 1-6</strain>
    </source>
</reference>
<keyword evidence="2" id="KW-1185">Reference proteome</keyword>
<evidence type="ECO:0000313" key="1">
    <source>
        <dbReference type="EMBL" id="EOY14770.1"/>
    </source>
</evidence>
<dbReference type="Gramene" id="EOY14770">
    <property type="protein sequence ID" value="EOY14770"/>
    <property type="gene ID" value="TCM_034045"/>
</dbReference>
<name>A0A061FBR9_THECC</name>
<evidence type="ECO:0000313" key="2">
    <source>
        <dbReference type="Proteomes" id="UP000026915"/>
    </source>
</evidence>
<dbReference type="Proteomes" id="UP000026915">
    <property type="component" value="Chromosome 8"/>
</dbReference>
<accession>A0A061FBR9</accession>
<dbReference type="AlphaFoldDB" id="A0A061FBR9"/>
<sequence length="153" mass="17168">MKITCPNVTDIEMKNEQSYVSNLATRKMSAGLRLLSNDQRRLKASAVSSQCRRGTIGLAQKFCRSSHEDEEGHLDLILLISYSLAEFATLITQPTEMAHDLSISISIGSLLHVPVDQQVRIFLNRLLRFPEIFPQELLCLLDVSSVRPPTVET</sequence>
<proteinExistence type="predicted"/>
<dbReference type="InParanoid" id="A0A061FBR9"/>